<keyword evidence="4" id="KW-0574">Periplasm</keyword>
<name>A0ABS0B4N3_9GAMM</name>
<evidence type="ECO:0000256" key="1">
    <source>
        <dbReference type="ARBA" id="ARBA00004418"/>
    </source>
</evidence>
<reference evidence="6 7" key="1">
    <citation type="submission" date="2020-11" db="EMBL/GenBank/DDBJ databases">
        <title>Draft Genome Sequence and Secondary Metabolite Biosynthetic Potential of the Lysobacter niastensis Type strain DSM 18481.</title>
        <authorList>
            <person name="Turrini P."/>
            <person name="Artuso I."/>
            <person name="Tescari M."/>
            <person name="Lugli G.A."/>
            <person name="Frangipani E."/>
            <person name="Ventura M."/>
            <person name="Visca P."/>
        </authorList>
    </citation>
    <scope>NUCLEOTIDE SEQUENCE [LARGE SCALE GENOMIC DNA]</scope>
    <source>
        <strain evidence="6 7">DSM 18481</strain>
    </source>
</reference>
<comment type="pathway">
    <text evidence="2">Glycan metabolism; osmoregulated periplasmic glucan (OPG) biosynthesis.</text>
</comment>
<dbReference type="SUPFAM" id="SSF81296">
    <property type="entry name" value="E set domains"/>
    <property type="match status" value="1"/>
</dbReference>
<comment type="similarity">
    <text evidence="3">Belongs to the OpgD/OpgG family.</text>
</comment>
<evidence type="ECO:0000313" key="7">
    <source>
        <dbReference type="Proteomes" id="UP001429984"/>
    </source>
</evidence>
<evidence type="ECO:0000256" key="2">
    <source>
        <dbReference type="ARBA" id="ARBA00005001"/>
    </source>
</evidence>
<evidence type="ECO:0000313" key="6">
    <source>
        <dbReference type="EMBL" id="MBF6023638.1"/>
    </source>
</evidence>
<keyword evidence="7" id="KW-1185">Reference proteome</keyword>
<sequence length="519" mass="56920">MRGYPDAGTQGEHVQRREVLLAGLCWPLISLVPDGAARAREASRSAPTPFGEDTVAGLARTLAAAPFKPQAQALPPSLAKIGYDQYRGIRFNPAKALWRDQGLPFQAQFFHRAFLFRDRVDVYAVSGGQATPVVYHPDQFTFDGAPAPTENDLGYAGFRLHSPINRPDYFDEVCAFLGASYFRAVAKGQAYGLSARGLALGSGGPAEEFPVFRAFWLEQPGKGADHAVVHALMDSPSAAGAFRFDIHPGTETVFDVSMRLFPRVALDKAGIAPLTSMFQFDANDRAGIDDYRPAVHDSDGLAMINGRGEQIWRPLQNPSVIQESGFEDTRPRGFGLMQRKRAFADYADSEAHYEKRPSLWVEPVGDWGEGAVHLLELPTGDEFHDNIVAFWRPTQPLAAGREHRFDYRLHWCNDHTWLPQLAAVARTRIGAGPKGSRRVVIDVAGGRLAKVGDGKDVRADVSASKGQVANVVAHPNPEGGGWRIAFELLPGAERSVELRAVLRDGAGPLSETWLYRWTL</sequence>
<dbReference type="PANTHER" id="PTHR30504:SF2">
    <property type="entry name" value="GLUCANS BIOSYNTHESIS PROTEIN G"/>
    <property type="match status" value="1"/>
</dbReference>
<comment type="caution">
    <text evidence="6">The sequence shown here is derived from an EMBL/GenBank/DDBJ whole genome shotgun (WGS) entry which is preliminary data.</text>
</comment>
<dbReference type="SUPFAM" id="SSF74650">
    <property type="entry name" value="Galactose mutarotase-like"/>
    <property type="match status" value="1"/>
</dbReference>
<dbReference type="PANTHER" id="PTHR30504">
    <property type="entry name" value="GLUCANS BIOSYNTHESIS PROTEIN"/>
    <property type="match status" value="1"/>
</dbReference>
<feature type="domain" description="Glucan biosynthesis periplasmic MdoG C-terminal" evidence="5">
    <location>
        <begin position="50"/>
        <end position="517"/>
    </location>
</feature>
<dbReference type="Gene3D" id="2.70.98.10">
    <property type="match status" value="1"/>
</dbReference>
<accession>A0ABS0B4N3</accession>
<organism evidence="6 7">
    <name type="scientific">Lysobacter niastensis</name>
    <dbReference type="NCBI Taxonomy" id="380629"/>
    <lineage>
        <taxon>Bacteria</taxon>
        <taxon>Pseudomonadati</taxon>
        <taxon>Pseudomonadota</taxon>
        <taxon>Gammaproteobacteria</taxon>
        <taxon>Lysobacterales</taxon>
        <taxon>Lysobacteraceae</taxon>
        <taxon>Lysobacter</taxon>
    </lineage>
</organism>
<dbReference type="InterPro" id="IPR014756">
    <property type="entry name" value="Ig_E-set"/>
</dbReference>
<proteinExistence type="inferred from homology"/>
<dbReference type="Proteomes" id="UP001429984">
    <property type="component" value="Unassembled WGS sequence"/>
</dbReference>
<dbReference type="Gene3D" id="2.60.40.10">
    <property type="entry name" value="Immunoglobulins"/>
    <property type="match status" value="1"/>
</dbReference>
<dbReference type="PIRSF" id="PIRSF006281">
    <property type="entry name" value="MdoG"/>
    <property type="match status" value="1"/>
</dbReference>
<dbReference type="InterPro" id="IPR013783">
    <property type="entry name" value="Ig-like_fold"/>
</dbReference>
<dbReference type="Pfam" id="PF04349">
    <property type="entry name" value="MdoG"/>
    <property type="match status" value="1"/>
</dbReference>
<dbReference type="InterPro" id="IPR014718">
    <property type="entry name" value="GH-type_carb-bd"/>
</dbReference>
<dbReference type="InterPro" id="IPR014438">
    <property type="entry name" value="Glucan_biosyn_MdoG/MdoD"/>
</dbReference>
<gene>
    <name evidence="6" type="ORF">IU514_06330</name>
</gene>
<evidence type="ECO:0000256" key="3">
    <source>
        <dbReference type="ARBA" id="ARBA00009284"/>
    </source>
</evidence>
<comment type="subcellular location">
    <subcellularLocation>
        <location evidence="1">Periplasm</location>
    </subcellularLocation>
</comment>
<dbReference type="EMBL" id="JADLZT010000003">
    <property type="protein sequence ID" value="MBF6023638.1"/>
    <property type="molecule type" value="Genomic_DNA"/>
</dbReference>
<dbReference type="InterPro" id="IPR011013">
    <property type="entry name" value="Gal_mutarotase_sf_dom"/>
</dbReference>
<evidence type="ECO:0000256" key="4">
    <source>
        <dbReference type="ARBA" id="ARBA00022764"/>
    </source>
</evidence>
<protein>
    <submittedName>
        <fullName evidence="6">Glucan biosynthesis protein</fullName>
    </submittedName>
</protein>
<evidence type="ECO:0000259" key="5">
    <source>
        <dbReference type="Pfam" id="PF04349"/>
    </source>
</evidence>
<dbReference type="InterPro" id="IPR007444">
    <property type="entry name" value="Glucan_biosyn_MdoG_C"/>
</dbReference>